<dbReference type="HOGENOM" id="CLU_902585_0_0_11"/>
<reference evidence="3 4" key="1">
    <citation type="journal article" date="2014" name="J. Biotechnol.">
        <title>Complete genome sequence of the actinobacterium Actinoplanes friuliensis HAG 010964, producer of the lipopeptide antibiotic friulimycin.</title>
        <authorList>
            <person name="Ruckert C."/>
            <person name="Szczepanowski R."/>
            <person name="Albersmeier A."/>
            <person name="Goesmann A."/>
            <person name="Fischer N."/>
            <person name="Steinkamper A."/>
            <person name="Puhler A."/>
            <person name="Biener R."/>
            <person name="Schwartz D."/>
            <person name="Kalinowski J."/>
        </authorList>
    </citation>
    <scope>NUCLEOTIDE SEQUENCE [LARGE SCALE GENOMIC DNA]</scope>
    <source>
        <strain evidence="3 4">DSM 7358</strain>
    </source>
</reference>
<feature type="compositionally biased region" description="Low complexity" evidence="1">
    <location>
        <begin position="67"/>
        <end position="79"/>
    </location>
</feature>
<accession>U5W6X2</accession>
<feature type="region of interest" description="Disordered" evidence="1">
    <location>
        <begin position="67"/>
        <end position="119"/>
    </location>
</feature>
<organism evidence="3 4">
    <name type="scientific">Actinoplanes friuliensis DSM 7358</name>
    <dbReference type="NCBI Taxonomy" id="1246995"/>
    <lineage>
        <taxon>Bacteria</taxon>
        <taxon>Bacillati</taxon>
        <taxon>Actinomycetota</taxon>
        <taxon>Actinomycetes</taxon>
        <taxon>Micromonosporales</taxon>
        <taxon>Micromonosporaceae</taxon>
        <taxon>Actinoplanes</taxon>
    </lineage>
</organism>
<evidence type="ECO:0000313" key="4">
    <source>
        <dbReference type="Proteomes" id="UP000017746"/>
    </source>
</evidence>
<proteinExistence type="predicted"/>
<evidence type="ECO:0000256" key="2">
    <source>
        <dbReference type="SAM" id="Phobius"/>
    </source>
</evidence>
<keyword evidence="2" id="KW-0812">Transmembrane</keyword>
<evidence type="ECO:0008006" key="5">
    <source>
        <dbReference type="Google" id="ProtNLM"/>
    </source>
</evidence>
<feature type="region of interest" description="Disordered" evidence="1">
    <location>
        <begin position="141"/>
        <end position="167"/>
    </location>
</feature>
<feature type="transmembrane region" description="Helical" evidence="2">
    <location>
        <begin position="39"/>
        <end position="61"/>
    </location>
</feature>
<dbReference type="OrthoDB" id="3297960at2"/>
<dbReference type="KEGG" id="afs:AFR_27075"/>
<keyword evidence="2" id="KW-1133">Transmembrane helix</keyword>
<keyword evidence="4" id="KW-1185">Reference proteome</keyword>
<evidence type="ECO:0000313" key="3">
    <source>
        <dbReference type="EMBL" id="AGZ43676.1"/>
    </source>
</evidence>
<protein>
    <recommendedName>
        <fullName evidence="5">PknH-like extracellular domain-containing protein</fullName>
    </recommendedName>
</protein>
<name>U5W6X2_9ACTN</name>
<dbReference type="EMBL" id="CP006272">
    <property type="protein sequence ID" value="AGZ43676.1"/>
    <property type="molecule type" value="Genomic_DNA"/>
</dbReference>
<sequence>MPNDLESAFAALSDDAARARLAPAASLRRRSDRRVVTRSLAGVAAAAVLVAGVTVGARLVLADEALPPLPPAQSTAPTVAPSPAPSLSPSATPSSPPPSSPSSPPPSSPPETEEPSIPKSIPARAFLTRSDANVAQLYRSDSAHGSPDLCSAASYPSDSKDGVRGTSNIVYRNPGDGEDYTPVGQVADTVVVYRGDGAEEFMDELRAAVRNCPEGKRDNLTYKYRSLGSVGVGDESVLIQGSTPARGDNGELESDGSTYKIYFAAVRVGDSVALVENTGYESISAERPVAESFARKAAQRLENWRS</sequence>
<dbReference type="RefSeq" id="WP_023560014.1">
    <property type="nucleotide sequence ID" value="NC_022657.1"/>
</dbReference>
<dbReference type="Proteomes" id="UP000017746">
    <property type="component" value="Chromosome"/>
</dbReference>
<dbReference type="eggNOG" id="ENOG5031WKI">
    <property type="taxonomic scope" value="Bacteria"/>
</dbReference>
<dbReference type="PATRIC" id="fig|1246995.3.peg.5487"/>
<evidence type="ECO:0000256" key="1">
    <source>
        <dbReference type="SAM" id="MobiDB-lite"/>
    </source>
</evidence>
<dbReference type="AlphaFoldDB" id="U5W6X2"/>
<keyword evidence="2" id="KW-0472">Membrane</keyword>
<gene>
    <name evidence="3" type="ORF">AFR_27075</name>
</gene>
<feature type="compositionally biased region" description="Pro residues" evidence="1">
    <location>
        <begin position="94"/>
        <end position="109"/>
    </location>
</feature>
<dbReference type="STRING" id="1246995.AFR_27075"/>